<evidence type="ECO:0000313" key="3">
    <source>
        <dbReference type="Proteomes" id="UP001281203"/>
    </source>
</evidence>
<gene>
    <name evidence="2" type="primary">ftsA</name>
    <name evidence="2" type="ORF">F8E02_03665</name>
</gene>
<name>A0ABU3WZB4_9EURY</name>
<evidence type="ECO:0000259" key="1">
    <source>
        <dbReference type="Pfam" id="PF00501"/>
    </source>
</evidence>
<dbReference type="Pfam" id="PF00501">
    <property type="entry name" value="AMP-binding"/>
    <property type="match status" value="1"/>
</dbReference>
<dbReference type="PANTHER" id="PTHR43845">
    <property type="entry name" value="BLR5969 PROTEIN"/>
    <property type="match status" value="1"/>
</dbReference>
<reference evidence="2 3" key="1">
    <citation type="submission" date="2019-10" db="EMBL/GenBank/DDBJ databases">
        <title>Isolation and characterization of Methanoculleus sp. Wushi-C6 from a hot spring well.</title>
        <authorList>
            <person name="Chen S.-C."/>
            <person name="Lan Z.-H."/>
            <person name="You Y.-T."/>
            <person name="Lai M.-C."/>
        </authorList>
    </citation>
    <scope>NUCLEOTIDE SEQUENCE [LARGE SCALE GENOMIC DNA]</scope>
    <source>
        <strain evidence="2 3">Wushi-C6</strain>
    </source>
</reference>
<keyword evidence="3" id="KW-1185">Reference proteome</keyword>
<dbReference type="InterPro" id="IPR017720">
    <property type="entry name" value="Coenzyme_F390_Synthase"/>
</dbReference>
<dbReference type="NCBIfam" id="TIGR03335">
    <property type="entry name" value="F390_ftsA"/>
    <property type="match status" value="1"/>
</dbReference>
<proteinExistence type="predicted"/>
<dbReference type="InterPro" id="IPR000873">
    <property type="entry name" value="AMP-dep_synth/lig_dom"/>
</dbReference>
<dbReference type="PANTHER" id="PTHR43845:SF1">
    <property type="entry name" value="BLR5969 PROTEIN"/>
    <property type="match status" value="1"/>
</dbReference>
<dbReference type="InterPro" id="IPR042099">
    <property type="entry name" value="ANL_N_sf"/>
</dbReference>
<protein>
    <submittedName>
        <fullName evidence="2">Coenzyme F390 synthetase</fullName>
    </submittedName>
</protein>
<comment type="caution">
    <text evidence="2">The sequence shown here is derived from an EMBL/GenBank/DDBJ whole genome shotgun (WGS) entry which is preliminary data.</text>
</comment>
<dbReference type="Gene3D" id="3.40.50.12780">
    <property type="entry name" value="N-terminal domain of ligase-like"/>
    <property type="match status" value="1"/>
</dbReference>
<dbReference type="EMBL" id="WBKO01000001">
    <property type="protein sequence ID" value="MDV2481121.1"/>
    <property type="molecule type" value="Genomic_DNA"/>
</dbReference>
<dbReference type="RefSeq" id="WP_317064117.1">
    <property type="nucleotide sequence ID" value="NZ_WBKO01000001.1"/>
</dbReference>
<accession>A0ABU3WZB4</accession>
<dbReference type="SUPFAM" id="SSF56801">
    <property type="entry name" value="Acetyl-CoA synthetase-like"/>
    <property type="match status" value="1"/>
</dbReference>
<feature type="domain" description="AMP-dependent synthetase/ligase" evidence="1">
    <location>
        <begin position="89"/>
        <end position="287"/>
    </location>
</feature>
<evidence type="ECO:0000313" key="2">
    <source>
        <dbReference type="EMBL" id="MDV2481121.1"/>
    </source>
</evidence>
<organism evidence="2 3">
    <name type="scientific">Methanoculleus caldifontis</name>
    <dbReference type="NCBI Taxonomy" id="2651577"/>
    <lineage>
        <taxon>Archaea</taxon>
        <taxon>Methanobacteriati</taxon>
        <taxon>Methanobacteriota</taxon>
        <taxon>Stenosarchaea group</taxon>
        <taxon>Methanomicrobia</taxon>
        <taxon>Methanomicrobiales</taxon>
        <taxon>Methanomicrobiaceae</taxon>
        <taxon>Methanoculleus</taxon>
    </lineage>
</organism>
<dbReference type="Proteomes" id="UP001281203">
    <property type="component" value="Unassembled WGS sequence"/>
</dbReference>
<sequence>MADDRYYSPAMETLPRADLDALVDERIQATVRYAAEHSPFYRRWFERHKIRPEAIRDHEDLRDLPIISGATIRRYQPPNTPEFCFRSVPWDAVFTVNETSGTSGVPKSFFLTWEDWERYAGKYARLFVSQGFERGDRVVVCASYGMNVGANTMTLAARDLGVTVIPEGKCTFPVRVMAHYRPTAVIGSVFKLLRLARRMEAEGIPPQEAGVKRLVVGGESFAPESRRYLEEVWGCPVYNTYGSTEGTMCGECTRQAGLHVPEDLVHFDLYDPRMERFAPDGESGRLVYTTLLEPGRRAGTLLINYDTEDTCRVVSRERCACGRTHMRIENPRREAETVLVAGVPLNRVDVEAAVFAPEHMASLNGEYEAFIYGGEEAGETVLRVSMETLDPAGADPREVEETFLAALFRSVPALAEAYEDGTLRVLCTLTPPGGLELHRVPGRPKRIVDRR</sequence>